<name>X1D6V7_9ZZZZ</name>
<protein>
    <recommendedName>
        <fullName evidence="3">Tetratricopeptide repeat-like domain-containing protein</fullName>
    </recommendedName>
</protein>
<reference evidence="2" key="1">
    <citation type="journal article" date="2014" name="Front. Microbiol.">
        <title>High frequency of phylogenetically diverse reductive dehalogenase-homologous genes in deep subseafloor sedimentary metagenomes.</title>
        <authorList>
            <person name="Kawai M."/>
            <person name="Futagami T."/>
            <person name="Toyoda A."/>
            <person name="Takaki Y."/>
            <person name="Nishi S."/>
            <person name="Hori S."/>
            <person name="Arai W."/>
            <person name="Tsubouchi T."/>
            <person name="Morono Y."/>
            <person name="Uchiyama I."/>
            <person name="Ito T."/>
            <person name="Fujiyama A."/>
            <person name="Inagaki F."/>
            <person name="Takami H."/>
        </authorList>
    </citation>
    <scope>NUCLEOTIDE SEQUENCE</scope>
    <source>
        <strain evidence="2">Expedition CK06-06</strain>
    </source>
</reference>
<organism evidence="2">
    <name type="scientific">marine sediment metagenome</name>
    <dbReference type="NCBI Taxonomy" id="412755"/>
    <lineage>
        <taxon>unclassified sequences</taxon>
        <taxon>metagenomes</taxon>
        <taxon>ecological metagenomes</taxon>
    </lineage>
</organism>
<evidence type="ECO:0008006" key="3">
    <source>
        <dbReference type="Google" id="ProtNLM"/>
    </source>
</evidence>
<dbReference type="SUPFAM" id="SSF48452">
    <property type="entry name" value="TPR-like"/>
    <property type="match status" value="1"/>
</dbReference>
<feature type="non-terminal residue" evidence="2">
    <location>
        <position position="243"/>
    </location>
</feature>
<proteinExistence type="predicted"/>
<accession>X1D6V7</accession>
<dbReference type="InterPro" id="IPR011990">
    <property type="entry name" value="TPR-like_helical_dom_sf"/>
</dbReference>
<sequence length="243" mass="26172">MADKDSSSRKEPSDLFQVENATPSITPVDRIVLPPEEALKRRIRRFIAAGIAALIFFFIVHLVLGWIHAARLASALDEVINDGSPDTIDTALNLLRDDPNDSIRMRLLATAALGGDHEKLLETEALLSKSAEQNDPDQRIARIYAFLAEGDARAAHAEAERPAKYSEQSDAFLRGRALIAMGRGQWAQALPDAQKAVEARPGAPEPAALLARITAKTESPEAALAVLDLVSGGNAATKIARAR</sequence>
<evidence type="ECO:0000256" key="1">
    <source>
        <dbReference type="SAM" id="Phobius"/>
    </source>
</evidence>
<comment type="caution">
    <text evidence="2">The sequence shown here is derived from an EMBL/GenBank/DDBJ whole genome shotgun (WGS) entry which is preliminary data.</text>
</comment>
<gene>
    <name evidence="2" type="ORF">S01H4_37515</name>
</gene>
<dbReference type="Gene3D" id="1.25.40.10">
    <property type="entry name" value="Tetratricopeptide repeat domain"/>
    <property type="match status" value="1"/>
</dbReference>
<dbReference type="EMBL" id="BART01020161">
    <property type="protein sequence ID" value="GAH00844.1"/>
    <property type="molecule type" value="Genomic_DNA"/>
</dbReference>
<feature type="transmembrane region" description="Helical" evidence="1">
    <location>
        <begin position="46"/>
        <end position="67"/>
    </location>
</feature>
<dbReference type="AlphaFoldDB" id="X1D6V7"/>
<evidence type="ECO:0000313" key="2">
    <source>
        <dbReference type="EMBL" id="GAH00844.1"/>
    </source>
</evidence>
<keyword evidence="1" id="KW-1133">Transmembrane helix</keyword>
<keyword evidence="1" id="KW-0472">Membrane</keyword>
<keyword evidence="1" id="KW-0812">Transmembrane</keyword>